<evidence type="ECO:0000313" key="3">
    <source>
        <dbReference type="Proteomes" id="UP000321514"/>
    </source>
</evidence>
<feature type="region of interest" description="Disordered" evidence="1">
    <location>
        <begin position="1"/>
        <end position="59"/>
    </location>
</feature>
<gene>
    <name evidence="2" type="ORF">MFU01_52260</name>
</gene>
<evidence type="ECO:0000256" key="1">
    <source>
        <dbReference type="SAM" id="MobiDB-lite"/>
    </source>
</evidence>
<proteinExistence type="predicted"/>
<comment type="caution">
    <text evidence="2">The sequence shown here is derived from an EMBL/GenBank/DDBJ whole genome shotgun (WGS) entry which is preliminary data.</text>
</comment>
<dbReference type="Proteomes" id="UP000321514">
    <property type="component" value="Unassembled WGS sequence"/>
</dbReference>
<protein>
    <submittedName>
        <fullName evidence="2">Uncharacterized protein</fullName>
    </submittedName>
</protein>
<evidence type="ECO:0000313" key="2">
    <source>
        <dbReference type="EMBL" id="GEN10189.1"/>
    </source>
</evidence>
<dbReference type="EMBL" id="BJXR01000037">
    <property type="protein sequence ID" value="GEN10189.1"/>
    <property type="molecule type" value="Genomic_DNA"/>
</dbReference>
<organism evidence="2 3">
    <name type="scientific">Myxococcus fulvus</name>
    <dbReference type="NCBI Taxonomy" id="33"/>
    <lineage>
        <taxon>Bacteria</taxon>
        <taxon>Pseudomonadati</taxon>
        <taxon>Myxococcota</taxon>
        <taxon>Myxococcia</taxon>
        <taxon>Myxococcales</taxon>
        <taxon>Cystobacterineae</taxon>
        <taxon>Myxococcaceae</taxon>
        <taxon>Myxococcus</taxon>
    </lineage>
</organism>
<dbReference type="AlphaFoldDB" id="A0A511T7T8"/>
<accession>A0A511T7T8</accession>
<name>A0A511T7T8_MYXFU</name>
<sequence length="59" mass="6162">MEQPAGGARQQGALRGLDGEQPSGLAHHAAGDEGKRGRLDDEGESLGQLGPPTKSFERH</sequence>
<feature type="compositionally biased region" description="Basic and acidic residues" evidence="1">
    <location>
        <begin position="29"/>
        <end position="40"/>
    </location>
</feature>
<reference evidence="2 3" key="1">
    <citation type="submission" date="2019-07" db="EMBL/GenBank/DDBJ databases">
        <title>Whole genome shotgun sequence of Myxococcus fulvus NBRC 100333.</title>
        <authorList>
            <person name="Hosoyama A."/>
            <person name="Uohara A."/>
            <person name="Ohji S."/>
            <person name="Ichikawa N."/>
        </authorList>
    </citation>
    <scope>NUCLEOTIDE SEQUENCE [LARGE SCALE GENOMIC DNA]</scope>
    <source>
        <strain evidence="2 3">NBRC 100333</strain>
    </source>
</reference>
<feature type="compositionally biased region" description="Low complexity" evidence="1">
    <location>
        <begin position="1"/>
        <end position="16"/>
    </location>
</feature>